<evidence type="ECO:0000313" key="1">
    <source>
        <dbReference type="EMBL" id="JAH86435.1"/>
    </source>
</evidence>
<accession>A0A0E9WA37</accession>
<protein>
    <submittedName>
        <fullName evidence="1">Uncharacterized protein</fullName>
    </submittedName>
</protein>
<sequence length="26" mass="3030">MFKSFSQRQNKSGICILQHKLITACF</sequence>
<organism evidence="1">
    <name type="scientific">Anguilla anguilla</name>
    <name type="common">European freshwater eel</name>
    <name type="synonym">Muraena anguilla</name>
    <dbReference type="NCBI Taxonomy" id="7936"/>
    <lineage>
        <taxon>Eukaryota</taxon>
        <taxon>Metazoa</taxon>
        <taxon>Chordata</taxon>
        <taxon>Craniata</taxon>
        <taxon>Vertebrata</taxon>
        <taxon>Euteleostomi</taxon>
        <taxon>Actinopterygii</taxon>
        <taxon>Neopterygii</taxon>
        <taxon>Teleostei</taxon>
        <taxon>Anguilliformes</taxon>
        <taxon>Anguillidae</taxon>
        <taxon>Anguilla</taxon>
    </lineage>
</organism>
<name>A0A0E9WA37_ANGAN</name>
<reference evidence="1" key="2">
    <citation type="journal article" date="2015" name="Fish Shellfish Immunol.">
        <title>Early steps in the European eel (Anguilla anguilla)-Vibrio vulnificus interaction in the gills: Role of the RtxA13 toxin.</title>
        <authorList>
            <person name="Callol A."/>
            <person name="Pajuelo D."/>
            <person name="Ebbesson L."/>
            <person name="Teles M."/>
            <person name="MacKenzie S."/>
            <person name="Amaro C."/>
        </authorList>
    </citation>
    <scope>NUCLEOTIDE SEQUENCE</scope>
</reference>
<reference evidence="1" key="1">
    <citation type="submission" date="2014-11" db="EMBL/GenBank/DDBJ databases">
        <authorList>
            <person name="Amaro Gonzalez C."/>
        </authorList>
    </citation>
    <scope>NUCLEOTIDE SEQUENCE</scope>
</reference>
<dbReference type="EMBL" id="GBXM01022142">
    <property type="protein sequence ID" value="JAH86435.1"/>
    <property type="molecule type" value="Transcribed_RNA"/>
</dbReference>
<proteinExistence type="predicted"/>
<dbReference type="AlphaFoldDB" id="A0A0E9WA37"/>